<name>A0A4R3YUH4_9GAMM</name>
<comment type="caution">
    <text evidence="2">The sequence shown here is derived from an EMBL/GenBank/DDBJ whole genome shotgun (WGS) entry which is preliminary data.</text>
</comment>
<accession>A0A4R3YUH4</accession>
<gene>
    <name evidence="2" type="ORF">EC912_103342</name>
</gene>
<dbReference type="EMBL" id="SMCS01000003">
    <property type="protein sequence ID" value="TCV94853.1"/>
    <property type="molecule type" value="Genomic_DNA"/>
</dbReference>
<feature type="transmembrane region" description="Helical" evidence="1">
    <location>
        <begin position="173"/>
        <end position="191"/>
    </location>
</feature>
<proteinExistence type="predicted"/>
<dbReference type="RefSeq" id="WP_132143532.1">
    <property type="nucleotide sequence ID" value="NZ_SMCS01000003.1"/>
</dbReference>
<keyword evidence="3" id="KW-1185">Reference proteome</keyword>
<evidence type="ECO:0000256" key="1">
    <source>
        <dbReference type="SAM" id="Phobius"/>
    </source>
</evidence>
<keyword evidence="1" id="KW-0472">Membrane</keyword>
<reference evidence="2 3" key="1">
    <citation type="submission" date="2019-03" db="EMBL/GenBank/DDBJ databases">
        <title>Above-ground endophytic microbial communities from plants in different locations in the United States.</title>
        <authorList>
            <person name="Frank C."/>
        </authorList>
    </citation>
    <scope>NUCLEOTIDE SEQUENCE [LARGE SCALE GENOMIC DNA]</scope>
    <source>
        <strain evidence="2 3">LP_13_YM</strain>
    </source>
</reference>
<feature type="transmembrane region" description="Helical" evidence="1">
    <location>
        <begin position="21"/>
        <end position="45"/>
    </location>
</feature>
<feature type="transmembrane region" description="Helical" evidence="1">
    <location>
        <begin position="252"/>
        <end position="274"/>
    </location>
</feature>
<dbReference type="AlphaFoldDB" id="A0A4R3YUH4"/>
<protein>
    <submittedName>
        <fullName evidence="2">Uncharacterized protein</fullName>
    </submittedName>
</protein>
<feature type="transmembrane region" description="Helical" evidence="1">
    <location>
        <begin position="132"/>
        <end position="153"/>
    </location>
</feature>
<keyword evidence="1" id="KW-0812">Transmembrane</keyword>
<keyword evidence="1" id="KW-1133">Transmembrane helix</keyword>
<sequence length="303" mass="32490">MNGYTRRSAFAAFGSALTAGLQWRLLICWVLITLLPTLVVALPVWHVFDSLLAQSVHADTWAQHFDGLMFRDVMSEAQRGSALNGAFVAGLLLTVFLSPFLTGMVIASGRAGRSLGFGGLMQGGGTEYGRMFRLLLISFVPYGLFGFLAQTALNMGDTHADAALLPSEADLGTNLALGAAILCFVLAQSIVESARAQFMVDLGLRSALRALWRGFMQFLRRPFTTLGLYLAITVMGYALATVIASWRGHTTAAGGGGFVAAFAITQLGVMVVAWMRTARLYALAGVAQPTNARRRRTDFAPAL</sequence>
<organism evidence="2 3">
    <name type="scientific">Luteibacter rhizovicinus</name>
    <dbReference type="NCBI Taxonomy" id="242606"/>
    <lineage>
        <taxon>Bacteria</taxon>
        <taxon>Pseudomonadati</taxon>
        <taxon>Pseudomonadota</taxon>
        <taxon>Gammaproteobacteria</taxon>
        <taxon>Lysobacterales</taxon>
        <taxon>Rhodanobacteraceae</taxon>
        <taxon>Luteibacter</taxon>
    </lineage>
</organism>
<evidence type="ECO:0000313" key="2">
    <source>
        <dbReference type="EMBL" id="TCV94853.1"/>
    </source>
</evidence>
<feature type="transmembrane region" description="Helical" evidence="1">
    <location>
        <begin position="226"/>
        <end position="246"/>
    </location>
</feature>
<evidence type="ECO:0000313" key="3">
    <source>
        <dbReference type="Proteomes" id="UP000295645"/>
    </source>
</evidence>
<dbReference type="Proteomes" id="UP000295645">
    <property type="component" value="Unassembled WGS sequence"/>
</dbReference>
<dbReference type="OrthoDB" id="5951414at2"/>
<feature type="transmembrane region" description="Helical" evidence="1">
    <location>
        <begin position="86"/>
        <end position="111"/>
    </location>
</feature>